<evidence type="ECO:0000256" key="3">
    <source>
        <dbReference type="ARBA" id="ARBA00022452"/>
    </source>
</evidence>
<dbReference type="SUPFAM" id="SSF56935">
    <property type="entry name" value="Porins"/>
    <property type="match status" value="1"/>
</dbReference>
<keyword evidence="5 8" id="KW-0732">Signal</keyword>
<dbReference type="Pfam" id="PF03349">
    <property type="entry name" value="Toluene_X"/>
    <property type="match status" value="1"/>
</dbReference>
<evidence type="ECO:0000313" key="9">
    <source>
        <dbReference type="EMBL" id="STY29902.1"/>
    </source>
</evidence>
<dbReference type="PANTHER" id="PTHR35093:SF8">
    <property type="entry name" value="OUTER MEMBRANE PROTEIN NMB0088-RELATED"/>
    <property type="match status" value="1"/>
</dbReference>
<name>A0A378LVP8_9GAMM</name>
<dbReference type="Gene3D" id="2.40.160.60">
    <property type="entry name" value="Outer membrane protein transport protein (OMPP1/FadL/TodX)"/>
    <property type="match status" value="1"/>
</dbReference>
<dbReference type="GO" id="GO:0009279">
    <property type="term" value="C:cell outer membrane"/>
    <property type="evidence" value="ECO:0007669"/>
    <property type="project" value="UniProtKB-SubCell"/>
</dbReference>
<dbReference type="EMBL" id="UGPB01000001">
    <property type="protein sequence ID" value="STY29902.1"/>
    <property type="molecule type" value="Genomic_DNA"/>
</dbReference>
<dbReference type="AlphaFoldDB" id="A0A378LVP8"/>
<dbReference type="RefSeq" id="WP_031564676.1">
    <property type="nucleotide sequence ID" value="NZ_CAAAIS010000001.1"/>
</dbReference>
<dbReference type="OrthoDB" id="19849at2"/>
<dbReference type="PANTHER" id="PTHR35093">
    <property type="entry name" value="OUTER MEMBRANE PROTEIN NMB0088-RELATED"/>
    <property type="match status" value="1"/>
</dbReference>
<reference evidence="9 10" key="1">
    <citation type="submission" date="2018-06" db="EMBL/GenBank/DDBJ databases">
        <authorList>
            <consortium name="Pathogen Informatics"/>
            <person name="Doyle S."/>
        </authorList>
    </citation>
    <scope>NUCLEOTIDE SEQUENCE [LARGE SCALE GENOMIC DNA]</scope>
    <source>
        <strain evidence="9 10">NCTC11532</strain>
    </source>
</reference>
<dbReference type="Proteomes" id="UP000255297">
    <property type="component" value="Unassembled WGS sequence"/>
</dbReference>
<evidence type="ECO:0000256" key="1">
    <source>
        <dbReference type="ARBA" id="ARBA00004571"/>
    </source>
</evidence>
<proteinExistence type="inferred from homology"/>
<keyword evidence="7" id="KW-0998">Cell outer membrane</keyword>
<feature type="chain" id="PRO_5016649207" evidence="8">
    <location>
        <begin position="27"/>
        <end position="460"/>
    </location>
</feature>
<evidence type="ECO:0000256" key="8">
    <source>
        <dbReference type="SAM" id="SignalP"/>
    </source>
</evidence>
<dbReference type="STRING" id="1122170.GCA_000701265_00381"/>
<dbReference type="GO" id="GO:0015483">
    <property type="term" value="F:long-chain fatty acid transporting porin activity"/>
    <property type="evidence" value="ECO:0007669"/>
    <property type="project" value="TreeGrafter"/>
</dbReference>
<keyword evidence="6" id="KW-0472">Membrane</keyword>
<feature type="signal peptide" evidence="8">
    <location>
        <begin position="1"/>
        <end position="26"/>
    </location>
</feature>
<keyword evidence="4" id="KW-0812">Transmembrane</keyword>
<keyword evidence="10" id="KW-1185">Reference proteome</keyword>
<comment type="similarity">
    <text evidence="2">Belongs to the OmpP1/FadL family.</text>
</comment>
<evidence type="ECO:0000256" key="2">
    <source>
        <dbReference type="ARBA" id="ARBA00008163"/>
    </source>
</evidence>
<evidence type="ECO:0000256" key="7">
    <source>
        <dbReference type="ARBA" id="ARBA00023237"/>
    </source>
</evidence>
<organism evidence="9 10">
    <name type="scientific">Legionella wadsworthii</name>
    <dbReference type="NCBI Taxonomy" id="28088"/>
    <lineage>
        <taxon>Bacteria</taxon>
        <taxon>Pseudomonadati</taxon>
        <taxon>Pseudomonadota</taxon>
        <taxon>Gammaproteobacteria</taxon>
        <taxon>Legionellales</taxon>
        <taxon>Legionellaceae</taxon>
        <taxon>Legionella</taxon>
    </lineage>
</organism>
<evidence type="ECO:0000256" key="6">
    <source>
        <dbReference type="ARBA" id="ARBA00023136"/>
    </source>
</evidence>
<keyword evidence="3" id="KW-1134">Transmembrane beta strand</keyword>
<accession>A0A378LVP8</accession>
<gene>
    <name evidence="9" type="ORF">NCTC11532_02105</name>
</gene>
<comment type="subcellular location">
    <subcellularLocation>
        <location evidence="1">Cell outer membrane</location>
        <topology evidence="1">Multi-pass membrane protein</topology>
    </subcellularLocation>
</comment>
<evidence type="ECO:0000256" key="5">
    <source>
        <dbReference type="ARBA" id="ARBA00022729"/>
    </source>
</evidence>
<evidence type="ECO:0000313" key="10">
    <source>
        <dbReference type="Proteomes" id="UP000255297"/>
    </source>
</evidence>
<dbReference type="InterPro" id="IPR005017">
    <property type="entry name" value="OMPP1/FadL/TodX"/>
</dbReference>
<evidence type="ECO:0000256" key="4">
    <source>
        <dbReference type="ARBA" id="ARBA00022692"/>
    </source>
</evidence>
<sequence length="460" mass="50913">MRYYRLFTKEFVIAVFMSQFAMPAFAGGFQINQTSPGLQGSAMAGSAAAFNDVSALFNNPATLSTLQQNQIYIGASEFIPQISMYAGEANHTFFVPGIPPSTIEGGVQGDASEHNISNAVFIPQGYIGWRTPVDQLSVGLAVLEPFYLYNKYSEDSVLRFASVKTEINSVDINPTLSYQWNDRLSLGVGFQAQYLKTIFSHFDGINTGVPPIDAIIAANEPTHLKSDGWGYGYTVGALFHWDQFTRLGVSYRSEIKSHLSGQGEQFTIIGDDVPSPVTTFLFNSHTSVSNQFRTPGVLNVGLARDINEWTLKATAQVTFWKYLDDLIVSTPNAYETVYIVPIRWRDTFFGSVGADYRYNSSLTLRAGFAYDQSPVSLQNRTPLIPDIDQFWLNFGLSYLVNNHFSIDGAYSHIFIRRATVNIGQINEGVPGIPAPLEVNQVNANYKGTENIVSLGLRYSC</sequence>
<protein>
    <submittedName>
        <fullName evidence="9">Long-chain fatty acid transporter</fullName>
    </submittedName>
</protein>